<proteinExistence type="predicted"/>
<comment type="caution">
    <text evidence="1">The sequence shown here is derived from an EMBL/GenBank/DDBJ whole genome shotgun (WGS) entry which is preliminary data.</text>
</comment>
<name>A0AA90R5Q9_9BACI</name>
<dbReference type="AlphaFoldDB" id="A0AA90R5Q9"/>
<evidence type="ECO:0000313" key="1">
    <source>
        <dbReference type="EMBL" id="MDQ6598121.1"/>
    </source>
</evidence>
<evidence type="ECO:0000313" key="2">
    <source>
        <dbReference type="Proteomes" id="UP001178888"/>
    </source>
</evidence>
<sequence length="61" mass="7064">MAECPSIQEAARFFRKHTGAQRFNWSAINNGIWFDKPYSVNGATYYFLTDSEAVKKKQQTN</sequence>
<dbReference type="RefSeq" id="WP_308913504.1">
    <property type="nucleotide sequence ID" value="NZ_JAVGVR010000001.1"/>
</dbReference>
<organism evidence="1 2">
    <name type="scientific">Bacillus salipaludis</name>
    <dbReference type="NCBI Taxonomy" id="2547811"/>
    <lineage>
        <taxon>Bacteria</taxon>
        <taxon>Bacillati</taxon>
        <taxon>Bacillota</taxon>
        <taxon>Bacilli</taxon>
        <taxon>Bacillales</taxon>
        <taxon>Bacillaceae</taxon>
        <taxon>Bacillus</taxon>
    </lineage>
</organism>
<keyword evidence="2" id="KW-1185">Reference proteome</keyword>
<reference evidence="1" key="1">
    <citation type="submission" date="2023-08" db="EMBL/GenBank/DDBJ databases">
        <title>Nitrogen cycling bacteria in agricultural field soils.</title>
        <authorList>
            <person name="Jang J."/>
        </authorList>
    </citation>
    <scope>NUCLEOTIDE SEQUENCE</scope>
    <source>
        <strain evidence="1">PS3-36</strain>
    </source>
</reference>
<dbReference type="EMBL" id="JAVGVR010000001">
    <property type="protein sequence ID" value="MDQ6598121.1"/>
    <property type="molecule type" value="Genomic_DNA"/>
</dbReference>
<gene>
    <name evidence="1" type="ORF">RCG21_17460</name>
</gene>
<accession>A0AA90R5Q9</accession>
<dbReference type="Proteomes" id="UP001178888">
    <property type="component" value="Unassembled WGS sequence"/>
</dbReference>
<protein>
    <submittedName>
        <fullName evidence="1">Uncharacterized protein</fullName>
    </submittedName>
</protein>